<comment type="similarity">
    <text evidence="2 9">Belongs to the nucleoporin Nup85 family.</text>
</comment>
<dbReference type="VEuPathDB" id="FungiDB:SCHCODRAFT_02618667"/>
<keyword evidence="7 9" id="KW-0906">Nuclear pore complex</keyword>
<evidence type="ECO:0000256" key="7">
    <source>
        <dbReference type="ARBA" id="ARBA00023132"/>
    </source>
</evidence>
<keyword evidence="3 9" id="KW-0813">Transport</keyword>
<keyword evidence="9" id="KW-0472">Membrane</keyword>
<protein>
    <recommendedName>
        <fullName evidence="9">Nuclear pore complex protein Nup85</fullName>
    </recommendedName>
</protein>
<dbReference type="HOGENOM" id="CLU_023369_0_0_1"/>
<gene>
    <name evidence="10" type="ORF">SCHCODRAFT_81987</name>
</gene>
<dbReference type="Pfam" id="PF07575">
    <property type="entry name" value="Nucleopor_Nup85"/>
    <property type="match status" value="2"/>
</dbReference>
<evidence type="ECO:0000313" key="10">
    <source>
        <dbReference type="EMBL" id="EFI97809.1"/>
    </source>
</evidence>
<dbReference type="GO" id="GO:0006606">
    <property type="term" value="P:protein import into nucleus"/>
    <property type="evidence" value="ECO:0007669"/>
    <property type="project" value="TreeGrafter"/>
</dbReference>
<dbReference type="EMBL" id="GL377305">
    <property type="protein sequence ID" value="EFI97809.1"/>
    <property type="molecule type" value="Genomic_DNA"/>
</dbReference>
<evidence type="ECO:0000256" key="2">
    <source>
        <dbReference type="ARBA" id="ARBA00005573"/>
    </source>
</evidence>
<comment type="subcellular location">
    <subcellularLocation>
        <location evidence="1 9">Nucleus</location>
        <location evidence="1 9">Nuclear pore complex</location>
    </subcellularLocation>
</comment>
<evidence type="ECO:0000256" key="5">
    <source>
        <dbReference type="ARBA" id="ARBA00022927"/>
    </source>
</evidence>
<dbReference type="PANTHER" id="PTHR13373">
    <property type="entry name" value="FROUNT PROTEIN-RELATED"/>
    <property type="match status" value="1"/>
</dbReference>
<dbReference type="Proteomes" id="UP000007431">
    <property type="component" value="Unassembled WGS sequence"/>
</dbReference>
<dbReference type="STRING" id="578458.D8Q0S8"/>
<accession>D8Q0S8</accession>
<keyword evidence="8 9" id="KW-0539">Nucleus</keyword>
<evidence type="ECO:0000256" key="3">
    <source>
        <dbReference type="ARBA" id="ARBA00022448"/>
    </source>
</evidence>
<dbReference type="eggNOG" id="KOG2271">
    <property type="taxonomic scope" value="Eukaryota"/>
</dbReference>
<dbReference type="PANTHER" id="PTHR13373:SF21">
    <property type="entry name" value="NUCLEAR PORE COMPLEX PROTEIN NUP85"/>
    <property type="match status" value="1"/>
</dbReference>
<sequence length="695" mass="79063">MASAKILVVTPPVFRLEDDVNLEETGRTLGVATNPANNSAAIFVAQAPGQKSSANDVDPIYICSLEDLPDKERHTFITDTTVIFRLFQELMKETKNQQNQLLQADDKVLEAIRKLCVDYVEHIKEIWVDSSRPETTTGFSSDHYQRLLTVFSLFVLLFVPEPGFEDAPFGEDLMEWLNMYFIAPSTEDGEQLSTLDKPWEHENFWTYLKRTTLRGLTKATTFFLDTLTRHPSDNLPGLAQELIPIINSQPHLQSFNSEREFMQAHHRWRERVKAVRVQMERVPEDDRADDVEFWWDNLSDIVGILEGRGDIVQRVCEEFEEPDWKEVCAAWGIFVNPRLRRQELPGIVGKVLETLPPDPTYDEDMIHSNLLSGLPAKALQYSAQLDPWLAAHMADVMEALKLLEGEFDTSTGLSTRDSYILAYAEYLHADPTLWRQCVAYMYSCSEQGKLRADEVLMHVPLRLGKRAPEDASVEEDIRHGDLVGALKEISQTCFENQREDVRRTVCRIAAQTLVHEKEYGLAISYCKSAEDWAGLGRVIDRILNEYIAHGPDAFVRCASQVAPSLQEWALHGESRGVFMHRLMFALQDAASELVAMLQEGVAPRAWWAVLLSDSAELLQHDQALLFSQDGALQILRTMNEVSTRALQGGEDEYLDVLRRVQKGDTKDVARRLKVVRLALAKYFAQYNVGEGTFMH</sequence>
<dbReference type="AlphaFoldDB" id="D8Q0S8"/>
<name>D8Q0S8_SCHCM</name>
<evidence type="ECO:0000256" key="8">
    <source>
        <dbReference type="ARBA" id="ARBA00023242"/>
    </source>
</evidence>
<dbReference type="OMA" id="ELMEWLN"/>
<comment type="function">
    <text evidence="9">Functions as a component of the nuclear pore complex (NPC).</text>
</comment>
<keyword evidence="6 9" id="KW-0811">Translocation</keyword>
<dbReference type="GO" id="GO:0017056">
    <property type="term" value="F:structural constituent of nuclear pore"/>
    <property type="evidence" value="ECO:0007669"/>
    <property type="project" value="TreeGrafter"/>
</dbReference>
<keyword evidence="11" id="KW-1185">Reference proteome</keyword>
<dbReference type="GO" id="GO:0031080">
    <property type="term" value="C:nuclear pore outer ring"/>
    <property type="evidence" value="ECO:0007669"/>
    <property type="project" value="TreeGrafter"/>
</dbReference>
<dbReference type="GO" id="GO:0031965">
    <property type="term" value="C:nuclear membrane"/>
    <property type="evidence" value="ECO:0007669"/>
    <property type="project" value="UniProtKB-UniRule"/>
</dbReference>
<dbReference type="GO" id="GO:0006406">
    <property type="term" value="P:mRNA export from nucleus"/>
    <property type="evidence" value="ECO:0007669"/>
    <property type="project" value="TreeGrafter"/>
</dbReference>
<evidence type="ECO:0000313" key="11">
    <source>
        <dbReference type="Proteomes" id="UP000007431"/>
    </source>
</evidence>
<dbReference type="InterPro" id="IPR011502">
    <property type="entry name" value="Nucleoporin_Nup85"/>
</dbReference>
<evidence type="ECO:0000256" key="9">
    <source>
        <dbReference type="RuleBase" id="RU365073"/>
    </source>
</evidence>
<evidence type="ECO:0000256" key="1">
    <source>
        <dbReference type="ARBA" id="ARBA00004567"/>
    </source>
</evidence>
<keyword evidence="5 9" id="KW-0653">Protein transport</keyword>
<dbReference type="FunCoup" id="D8Q0S8">
    <property type="interactions" value="79"/>
</dbReference>
<reference evidence="10 11" key="1">
    <citation type="journal article" date="2010" name="Nat. Biotechnol.">
        <title>Genome sequence of the model mushroom Schizophyllum commune.</title>
        <authorList>
            <person name="Ohm R.A."/>
            <person name="de Jong J.F."/>
            <person name="Lugones L.G."/>
            <person name="Aerts A."/>
            <person name="Kothe E."/>
            <person name="Stajich J.E."/>
            <person name="de Vries R.P."/>
            <person name="Record E."/>
            <person name="Levasseur A."/>
            <person name="Baker S.E."/>
            <person name="Bartholomew K.A."/>
            <person name="Coutinho P.M."/>
            <person name="Erdmann S."/>
            <person name="Fowler T.J."/>
            <person name="Gathman A.C."/>
            <person name="Lombard V."/>
            <person name="Henrissat B."/>
            <person name="Knabe N."/>
            <person name="Kuees U."/>
            <person name="Lilly W.W."/>
            <person name="Lindquist E."/>
            <person name="Lucas S."/>
            <person name="Magnuson J.K."/>
            <person name="Piumi F."/>
            <person name="Raudaskoski M."/>
            <person name="Salamov A."/>
            <person name="Schmutz J."/>
            <person name="Schwarze F.W.M.R."/>
            <person name="vanKuyk P.A."/>
            <person name="Horton J.S."/>
            <person name="Grigoriev I.V."/>
            <person name="Woesten H.A.B."/>
        </authorList>
    </citation>
    <scope>NUCLEOTIDE SEQUENCE [LARGE SCALE GENOMIC DNA]</scope>
    <source>
        <strain evidence="11">H4-8 / FGSC 9210</strain>
    </source>
</reference>
<organism evidence="11">
    <name type="scientific">Schizophyllum commune (strain H4-8 / FGSC 9210)</name>
    <name type="common">Split gill fungus</name>
    <dbReference type="NCBI Taxonomy" id="578458"/>
    <lineage>
        <taxon>Eukaryota</taxon>
        <taxon>Fungi</taxon>
        <taxon>Dikarya</taxon>
        <taxon>Basidiomycota</taxon>
        <taxon>Agaricomycotina</taxon>
        <taxon>Agaricomycetes</taxon>
        <taxon>Agaricomycetidae</taxon>
        <taxon>Agaricales</taxon>
        <taxon>Schizophyllaceae</taxon>
        <taxon>Schizophyllum</taxon>
    </lineage>
</organism>
<evidence type="ECO:0000256" key="4">
    <source>
        <dbReference type="ARBA" id="ARBA00022816"/>
    </source>
</evidence>
<dbReference type="InParanoid" id="D8Q0S8"/>
<keyword evidence="4 9" id="KW-0509">mRNA transport</keyword>
<dbReference type="GO" id="GO:0045893">
    <property type="term" value="P:positive regulation of DNA-templated transcription"/>
    <property type="evidence" value="ECO:0007669"/>
    <property type="project" value="TreeGrafter"/>
</dbReference>
<comment type="subunit">
    <text evidence="9">Component of the nuclear pore complex (NPC).</text>
</comment>
<evidence type="ECO:0000256" key="6">
    <source>
        <dbReference type="ARBA" id="ARBA00023010"/>
    </source>
</evidence>
<proteinExistence type="inferred from homology"/>